<gene>
    <name evidence="2" type="ORF">Tci_576147</name>
</gene>
<dbReference type="EMBL" id="BKCJ010360003">
    <property type="protein sequence ID" value="GFA04175.1"/>
    <property type="molecule type" value="Genomic_DNA"/>
</dbReference>
<sequence length="99" mass="11371">SHLVIMETRGRKKSVAKPTPPARDPCDVETIERLQQRIQKLEFQQLHQDSPAEETETESNVWDDGSEEVNPFGEVNPRFHGEHHDNSLLTKETESEPII</sequence>
<comment type="caution">
    <text evidence="2">The sequence shown here is derived from an EMBL/GenBank/DDBJ whole genome shotgun (WGS) entry which is preliminary data.</text>
</comment>
<organism evidence="2">
    <name type="scientific">Tanacetum cinerariifolium</name>
    <name type="common">Dalmatian daisy</name>
    <name type="synonym">Chrysanthemum cinerariifolium</name>
    <dbReference type="NCBI Taxonomy" id="118510"/>
    <lineage>
        <taxon>Eukaryota</taxon>
        <taxon>Viridiplantae</taxon>
        <taxon>Streptophyta</taxon>
        <taxon>Embryophyta</taxon>
        <taxon>Tracheophyta</taxon>
        <taxon>Spermatophyta</taxon>
        <taxon>Magnoliopsida</taxon>
        <taxon>eudicotyledons</taxon>
        <taxon>Gunneridae</taxon>
        <taxon>Pentapetalae</taxon>
        <taxon>asterids</taxon>
        <taxon>campanulids</taxon>
        <taxon>Asterales</taxon>
        <taxon>Asteraceae</taxon>
        <taxon>Asteroideae</taxon>
        <taxon>Anthemideae</taxon>
        <taxon>Anthemidinae</taxon>
        <taxon>Tanacetum</taxon>
    </lineage>
</organism>
<evidence type="ECO:0000313" key="2">
    <source>
        <dbReference type="EMBL" id="GFA04175.1"/>
    </source>
</evidence>
<protein>
    <recommendedName>
        <fullName evidence="3">Reverse transcriptase domain-containing protein</fullName>
    </recommendedName>
</protein>
<reference evidence="2" key="1">
    <citation type="journal article" date="2019" name="Sci. Rep.">
        <title>Draft genome of Tanacetum cinerariifolium, the natural source of mosquito coil.</title>
        <authorList>
            <person name="Yamashiro T."/>
            <person name="Shiraishi A."/>
            <person name="Satake H."/>
            <person name="Nakayama K."/>
        </authorList>
    </citation>
    <scope>NUCLEOTIDE SEQUENCE</scope>
</reference>
<dbReference type="AlphaFoldDB" id="A0A699J1C2"/>
<feature type="compositionally biased region" description="Basic and acidic residues" evidence="1">
    <location>
        <begin position="77"/>
        <end position="99"/>
    </location>
</feature>
<name>A0A699J1C2_TANCI</name>
<evidence type="ECO:0008006" key="3">
    <source>
        <dbReference type="Google" id="ProtNLM"/>
    </source>
</evidence>
<feature type="non-terminal residue" evidence="2">
    <location>
        <position position="1"/>
    </location>
</feature>
<evidence type="ECO:0000256" key="1">
    <source>
        <dbReference type="SAM" id="MobiDB-lite"/>
    </source>
</evidence>
<accession>A0A699J1C2</accession>
<proteinExistence type="predicted"/>
<feature type="region of interest" description="Disordered" evidence="1">
    <location>
        <begin position="42"/>
        <end position="99"/>
    </location>
</feature>
<feature type="region of interest" description="Disordered" evidence="1">
    <location>
        <begin position="1"/>
        <end position="26"/>
    </location>
</feature>